<sequence length="363" mass="39094">MKIPGILRPSKKKILLLIILLIAGFFILNTFGQKKQTPLQFAEVKKQDIKSTVSSSGSLTGKDSVSLKFKSSGKLSYVNVKTGDTVSTGQVIAGLDTQGLAITLQQAQNTLRDKQAIAQKAEDDVKDHSSDESFAQKVTRTTAQAARDSAFDNVKAAQRAFQDAVIISPLDGIVTQAIETVGQSVSGTDLIVQIVDNSAVYFDTDIDEADISKLSEGQPAEVILDAYPDKIFKGSVEQILPQTKSTSTGATVITARIKLDESKMEFINGLNGQASVILSEQKNVLTIPQEALREDNTVLIQTPDGVRSQKVVPGIRSDTDVEIKEGLKEEDRVVLNPPAQGIPNNRARNPLQGILRIGGGGRR</sequence>
<gene>
    <name evidence="4" type="ORF">UT77_C0002G0068</name>
</gene>
<organism evidence="4 5">
    <name type="scientific">Candidatus Daviesbacteria bacterium GW2011_GWC2_40_12</name>
    <dbReference type="NCBI Taxonomy" id="1618431"/>
    <lineage>
        <taxon>Bacteria</taxon>
        <taxon>Candidatus Daviesiibacteriota</taxon>
    </lineage>
</organism>
<proteinExistence type="inferred from homology"/>
<dbReference type="InterPro" id="IPR058627">
    <property type="entry name" value="MdtA-like_C"/>
</dbReference>
<dbReference type="SUPFAM" id="SSF111369">
    <property type="entry name" value="HlyD-like secretion proteins"/>
    <property type="match status" value="1"/>
</dbReference>
<dbReference type="GO" id="GO:0015562">
    <property type="term" value="F:efflux transmembrane transporter activity"/>
    <property type="evidence" value="ECO:0007669"/>
    <property type="project" value="TreeGrafter"/>
</dbReference>
<dbReference type="EMBL" id="LBYB01000002">
    <property type="protein sequence ID" value="KKR42415.1"/>
    <property type="molecule type" value="Genomic_DNA"/>
</dbReference>
<comment type="caution">
    <text evidence="4">The sequence shown here is derived from an EMBL/GenBank/DDBJ whole genome shotgun (WGS) entry which is preliminary data.</text>
</comment>
<dbReference type="PANTHER" id="PTHR30469:SF33">
    <property type="entry name" value="SLR1207 PROTEIN"/>
    <property type="match status" value="1"/>
</dbReference>
<dbReference type="Gene3D" id="2.40.50.100">
    <property type="match status" value="1"/>
</dbReference>
<evidence type="ECO:0000256" key="1">
    <source>
        <dbReference type="ARBA" id="ARBA00009477"/>
    </source>
</evidence>
<dbReference type="NCBIfam" id="TIGR01730">
    <property type="entry name" value="RND_mfp"/>
    <property type="match status" value="1"/>
</dbReference>
<dbReference type="Gene3D" id="2.40.420.20">
    <property type="match status" value="1"/>
</dbReference>
<name>A0A0G0T5K0_9BACT</name>
<feature type="domain" description="CusB-like beta-barrel" evidence="2">
    <location>
        <begin position="203"/>
        <end position="275"/>
    </location>
</feature>
<dbReference type="InterPro" id="IPR058792">
    <property type="entry name" value="Beta-barrel_RND_2"/>
</dbReference>
<dbReference type="Pfam" id="PF25967">
    <property type="entry name" value="RND-MFP_C"/>
    <property type="match status" value="1"/>
</dbReference>
<feature type="domain" description="Multidrug resistance protein MdtA-like C-terminal permuted SH3" evidence="3">
    <location>
        <begin position="283"/>
        <end position="335"/>
    </location>
</feature>
<protein>
    <submittedName>
        <fullName evidence="4">Efflux transporter, RND family, MFP subunit</fullName>
    </submittedName>
</protein>
<accession>A0A0G0T5K0</accession>
<dbReference type="AlphaFoldDB" id="A0A0G0T5K0"/>
<dbReference type="Proteomes" id="UP000034881">
    <property type="component" value="Unassembled WGS sequence"/>
</dbReference>
<dbReference type="GO" id="GO:1990281">
    <property type="term" value="C:efflux pump complex"/>
    <property type="evidence" value="ECO:0007669"/>
    <property type="project" value="TreeGrafter"/>
</dbReference>
<reference evidence="4 5" key="1">
    <citation type="journal article" date="2015" name="Nature">
        <title>rRNA introns, odd ribosomes, and small enigmatic genomes across a large radiation of phyla.</title>
        <authorList>
            <person name="Brown C.T."/>
            <person name="Hug L.A."/>
            <person name="Thomas B.C."/>
            <person name="Sharon I."/>
            <person name="Castelle C.J."/>
            <person name="Singh A."/>
            <person name="Wilkins M.J."/>
            <person name="Williams K.H."/>
            <person name="Banfield J.F."/>
        </authorList>
    </citation>
    <scope>NUCLEOTIDE SEQUENCE [LARGE SCALE GENOMIC DNA]</scope>
</reference>
<dbReference type="Gene3D" id="2.40.30.170">
    <property type="match status" value="1"/>
</dbReference>
<dbReference type="Pfam" id="PF25954">
    <property type="entry name" value="Beta-barrel_RND_2"/>
    <property type="match status" value="1"/>
</dbReference>
<dbReference type="PANTHER" id="PTHR30469">
    <property type="entry name" value="MULTIDRUG RESISTANCE PROTEIN MDTA"/>
    <property type="match status" value="1"/>
</dbReference>
<evidence type="ECO:0000313" key="4">
    <source>
        <dbReference type="EMBL" id="KKR42415.1"/>
    </source>
</evidence>
<evidence type="ECO:0000259" key="2">
    <source>
        <dbReference type="Pfam" id="PF25954"/>
    </source>
</evidence>
<comment type="similarity">
    <text evidence="1">Belongs to the membrane fusion protein (MFP) (TC 8.A.1) family.</text>
</comment>
<dbReference type="InterPro" id="IPR006143">
    <property type="entry name" value="RND_pump_MFP"/>
</dbReference>
<evidence type="ECO:0000313" key="5">
    <source>
        <dbReference type="Proteomes" id="UP000034881"/>
    </source>
</evidence>
<evidence type="ECO:0000259" key="3">
    <source>
        <dbReference type="Pfam" id="PF25967"/>
    </source>
</evidence>